<reference evidence="1" key="1">
    <citation type="submission" date="2022-06" db="EMBL/GenBank/DDBJ databases">
        <title>Alkalicoccobacillus porphyridii sp. nov., isolated from a marine red alga, Porphyridium purpureum and reclassification of Shouchella plakortidis and Shouchella gibsonii as Alkalicoccobacillus plakortidis comb. nov. and Alkalicoccobacillus gibsonii comb. nov.</title>
        <authorList>
            <person name="Kim K.H."/>
            <person name="Lee J.K."/>
            <person name="Han D.M."/>
            <person name="Baek J.H."/>
            <person name="Jeon C.O."/>
        </authorList>
    </citation>
    <scope>NUCLEOTIDE SEQUENCE</scope>
    <source>
        <strain evidence="1">DSM 19153</strain>
    </source>
</reference>
<gene>
    <name evidence="1" type="ORF">NDM98_02050</name>
</gene>
<dbReference type="EMBL" id="JAMQJY010000001">
    <property type="protein sequence ID" value="MCM2674413.1"/>
    <property type="molecule type" value="Genomic_DNA"/>
</dbReference>
<dbReference type="Proteomes" id="UP001203665">
    <property type="component" value="Unassembled WGS sequence"/>
</dbReference>
<proteinExistence type="predicted"/>
<evidence type="ECO:0000313" key="1">
    <source>
        <dbReference type="EMBL" id="MCM2674413.1"/>
    </source>
</evidence>
<dbReference type="RefSeq" id="WP_251604078.1">
    <property type="nucleotide sequence ID" value="NZ_JAMQJY010000001.1"/>
</dbReference>
<organism evidence="1 2">
    <name type="scientific">Alkalicoccobacillus plakortidis</name>
    <dbReference type="NCBI Taxonomy" id="444060"/>
    <lineage>
        <taxon>Bacteria</taxon>
        <taxon>Bacillati</taxon>
        <taxon>Bacillota</taxon>
        <taxon>Bacilli</taxon>
        <taxon>Bacillales</taxon>
        <taxon>Bacillaceae</taxon>
        <taxon>Alkalicoccobacillus</taxon>
    </lineage>
</organism>
<accession>A0ABT0XGD8</accession>
<evidence type="ECO:0000313" key="2">
    <source>
        <dbReference type="Proteomes" id="UP001203665"/>
    </source>
</evidence>
<name>A0ABT0XGD8_9BACI</name>
<keyword evidence="2" id="KW-1185">Reference proteome</keyword>
<comment type="caution">
    <text evidence="1">The sequence shown here is derived from an EMBL/GenBank/DDBJ whole genome shotgun (WGS) entry which is preliminary data.</text>
</comment>
<sequence length="50" mass="5826">MVIILGMILFPIVILLALVQIVRGSQLKKEHQIEQIVTRKLKEHYSNQKD</sequence>
<protein>
    <submittedName>
        <fullName evidence="1">Uncharacterized protein</fullName>
    </submittedName>
</protein>